<proteinExistence type="predicted"/>
<organism evidence="1">
    <name type="scientific">marine sediment metagenome</name>
    <dbReference type="NCBI Taxonomy" id="412755"/>
    <lineage>
        <taxon>unclassified sequences</taxon>
        <taxon>metagenomes</taxon>
        <taxon>ecological metagenomes</taxon>
    </lineage>
</organism>
<sequence>MEIKIQKKICKRCGHEWYPKPTPLGEVKEPTVCPKCKSPYWNKEKKQNAN</sequence>
<protein>
    <recommendedName>
        <fullName evidence="2">Rubredoxin-like domain-containing protein</fullName>
    </recommendedName>
</protein>
<evidence type="ECO:0000313" key="1">
    <source>
        <dbReference type="EMBL" id="KKM92286.1"/>
    </source>
</evidence>
<gene>
    <name evidence="1" type="ORF">LCGC14_1219940</name>
</gene>
<dbReference type="AlphaFoldDB" id="A0A0F9LYZ7"/>
<dbReference type="EMBL" id="LAZR01006413">
    <property type="protein sequence ID" value="KKM92286.1"/>
    <property type="molecule type" value="Genomic_DNA"/>
</dbReference>
<comment type="caution">
    <text evidence="1">The sequence shown here is derived from an EMBL/GenBank/DDBJ whole genome shotgun (WGS) entry which is preliminary data.</text>
</comment>
<name>A0A0F9LYZ7_9ZZZZ</name>
<reference evidence="1" key="1">
    <citation type="journal article" date="2015" name="Nature">
        <title>Complex archaea that bridge the gap between prokaryotes and eukaryotes.</title>
        <authorList>
            <person name="Spang A."/>
            <person name="Saw J.H."/>
            <person name="Jorgensen S.L."/>
            <person name="Zaremba-Niedzwiedzka K."/>
            <person name="Martijn J."/>
            <person name="Lind A.E."/>
            <person name="van Eijk R."/>
            <person name="Schleper C."/>
            <person name="Guy L."/>
            <person name="Ettema T.J."/>
        </authorList>
    </citation>
    <scope>NUCLEOTIDE SEQUENCE</scope>
</reference>
<evidence type="ECO:0008006" key="2">
    <source>
        <dbReference type="Google" id="ProtNLM"/>
    </source>
</evidence>
<accession>A0A0F9LYZ7</accession>